<proteinExistence type="predicted"/>
<evidence type="ECO:0000313" key="1">
    <source>
        <dbReference type="EMBL" id="STT84192.1"/>
    </source>
</evidence>
<protein>
    <submittedName>
        <fullName evidence="1">Uncharacterized protein</fullName>
    </submittedName>
</protein>
<dbReference type="EMBL" id="UGLH01000006">
    <property type="protein sequence ID" value="STT84192.1"/>
    <property type="molecule type" value="Genomic_DNA"/>
</dbReference>
<sequence length="48" mass="5359">MQGAERLMHLMAGFAIGQQRLQSGCQRLGLALILQQLFNQFATGQQVR</sequence>
<evidence type="ECO:0000313" key="2">
    <source>
        <dbReference type="Proteomes" id="UP000254340"/>
    </source>
</evidence>
<name>A0A377XLY6_KLEPN</name>
<accession>A0A377XLY6</accession>
<dbReference type="AlphaFoldDB" id="A0A377XLY6"/>
<organism evidence="1 2">
    <name type="scientific">Klebsiella pneumoniae</name>
    <dbReference type="NCBI Taxonomy" id="573"/>
    <lineage>
        <taxon>Bacteria</taxon>
        <taxon>Pseudomonadati</taxon>
        <taxon>Pseudomonadota</taxon>
        <taxon>Gammaproteobacteria</taxon>
        <taxon>Enterobacterales</taxon>
        <taxon>Enterobacteriaceae</taxon>
        <taxon>Klebsiella/Raoultella group</taxon>
        <taxon>Klebsiella</taxon>
        <taxon>Klebsiella pneumoniae complex</taxon>
    </lineage>
</organism>
<gene>
    <name evidence="1" type="ORF">NCTC5047_05224</name>
</gene>
<dbReference type="Proteomes" id="UP000254340">
    <property type="component" value="Unassembled WGS sequence"/>
</dbReference>
<reference evidence="1 2" key="1">
    <citation type="submission" date="2018-06" db="EMBL/GenBank/DDBJ databases">
        <authorList>
            <consortium name="Pathogen Informatics"/>
            <person name="Doyle S."/>
        </authorList>
    </citation>
    <scope>NUCLEOTIDE SEQUENCE [LARGE SCALE GENOMIC DNA]</scope>
    <source>
        <strain evidence="1 2">NCTC5047</strain>
    </source>
</reference>